<proteinExistence type="inferred from homology"/>
<gene>
    <name evidence="7" type="ORF">SRB5_40440</name>
</gene>
<comment type="subcellular location">
    <subcellularLocation>
        <location evidence="1">Membrane</location>
        <topology evidence="1">Multi-pass membrane protein</topology>
    </subcellularLocation>
</comment>
<dbReference type="Proteomes" id="UP000466345">
    <property type="component" value="Unassembled WGS sequence"/>
</dbReference>
<evidence type="ECO:0000313" key="7">
    <source>
        <dbReference type="EMBL" id="MQY13888.1"/>
    </source>
</evidence>
<evidence type="ECO:0008006" key="9">
    <source>
        <dbReference type="Google" id="ProtNLM"/>
    </source>
</evidence>
<evidence type="ECO:0000256" key="3">
    <source>
        <dbReference type="ARBA" id="ARBA00022692"/>
    </source>
</evidence>
<dbReference type="AlphaFoldDB" id="A0A7K0CK77"/>
<evidence type="ECO:0000256" key="1">
    <source>
        <dbReference type="ARBA" id="ARBA00004141"/>
    </source>
</evidence>
<feature type="transmembrane region" description="Helical" evidence="6">
    <location>
        <begin position="12"/>
        <end position="30"/>
    </location>
</feature>
<dbReference type="Pfam" id="PF01184">
    <property type="entry name" value="Gpr1_Fun34_YaaH"/>
    <property type="match status" value="1"/>
</dbReference>
<comment type="similarity">
    <text evidence="2">Belongs to the acetate uptake transporter (AceTr) (TC 2.A.96) family.</text>
</comment>
<evidence type="ECO:0000256" key="4">
    <source>
        <dbReference type="ARBA" id="ARBA00022989"/>
    </source>
</evidence>
<feature type="transmembrane region" description="Helical" evidence="6">
    <location>
        <begin position="67"/>
        <end position="83"/>
    </location>
</feature>
<comment type="caution">
    <text evidence="7">The sequence shown here is derived from an EMBL/GenBank/DDBJ whole genome shotgun (WGS) entry which is preliminary data.</text>
</comment>
<evidence type="ECO:0000256" key="2">
    <source>
        <dbReference type="ARBA" id="ARBA00005587"/>
    </source>
</evidence>
<keyword evidence="3 6" id="KW-0812">Transmembrane</keyword>
<organism evidence="7 8">
    <name type="scientific">Streptomyces smaragdinus</name>
    <dbReference type="NCBI Taxonomy" id="2585196"/>
    <lineage>
        <taxon>Bacteria</taxon>
        <taxon>Bacillati</taxon>
        <taxon>Actinomycetota</taxon>
        <taxon>Actinomycetes</taxon>
        <taxon>Kitasatosporales</taxon>
        <taxon>Streptomycetaceae</taxon>
        <taxon>Streptomyces</taxon>
    </lineage>
</organism>
<feature type="transmembrane region" description="Helical" evidence="6">
    <location>
        <begin position="152"/>
        <end position="173"/>
    </location>
</feature>
<sequence>MDRDVSAGSNTTTLGYLLLGVTLLAFGLGNSDLIDGVTAANAVDLATWAGGVALFVVGVLELRAGSALTGAAFGATGALWFTWGSAAGTQVDPNAAGLFLLLFALIALTLTLASNGAGLLTQAVYGLLFVGMLVLAIAQFADNADLTKVGGYAAALSGLAAWYTATAAIAHLPTALPRRSAGREAAAA</sequence>
<keyword evidence="4 6" id="KW-1133">Transmembrane helix</keyword>
<feature type="transmembrane region" description="Helical" evidence="6">
    <location>
        <begin position="42"/>
        <end position="60"/>
    </location>
</feature>
<feature type="transmembrane region" description="Helical" evidence="6">
    <location>
        <begin position="95"/>
        <end position="113"/>
    </location>
</feature>
<keyword evidence="8" id="KW-1185">Reference proteome</keyword>
<accession>A0A7K0CK77</accession>
<feature type="transmembrane region" description="Helical" evidence="6">
    <location>
        <begin position="120"/>
        <end position="140"/>
    </location>
</feature>
<dbReference type="InterPro" id="IPR000791">
    <property type="entry name" value="Gpr1/Fun34/SatP-like"/>
</dbReference>
<dbReference type="RefSeq" id="WP_323378189.1">
    <property type="nucleotide sequence ID" value="NZ_WEGJ01000016.1"/>
</dbReference>
<protein>
    <recommendedName>
        <fullName evidence="9">GPR1/FUN34/yaaH family protein</fullName>
    </recommendedName>
</protein>
<evidence type="ECO:0000256" key="5">
    <source>
        <dbReference type="ARBA" id="ARBA00023136"/>
    </source>
</evidence>
<dbReference type="EMBL" id="WEGJ01000016">
    <property type="protein sequence ID" value="MQY13888.1"/>
    <property type="molecule type" value="Genomic_DNA"/>
</dbReference>
<reference evidence="7 8" key="1">
    <citation type="submission" date="2019-10" db="EMBL/GenBank/DDBJ databases">
        <title>Streptomyces smaragdinus sp. nov. and Streptomyces fabii sp. nov., isolated from the gut of fungus growing-termite Macrotermes natalensis.</title>
        <authorList>
            <person name="Schwitalla J."/>
            <person name="Benndorf R."/>
            <person name="Martin K."/>
            <person name="De Beer W."/>
            <person name="Kaster A.-K."/>
            <person name="Vollmers J."/>
            <person name="Poulsen M."/>
            <person name="Beemelmanns C."/>
        </authorList>
    </citation>
    <scope>NUCLEOTIDE SEQUENCE [LARGE SCALE GENOMIC DNA]</scope>
    <source>
        <strain evidence="7 8">RB5</strain>
    </source>
</reference>
<dbReference type="GO" id="GO:0016020">
    <property type="term" value="C:membrane"/>
    <property type="evidence" value="ECO:0007669"/>
    <property type="project" value="UniProtKB-SubCell"/>
</dbReference>
<evidence type="ECO:0000256" key="6">
    <source>
        <dbReference type="SAM" id="Phobius"/>
    </source>
</evidence>
<name>A0A7K0CK77_9ACTN</name>
<evidence type="ECO:0000313" key="8">
    <source>
        <dbReference type="Proteomes" id="UP000466345"/>
    </source>
</evidence>
<keyword evidence="5 6" id="KW-0472">Membrane</keyword>